<dbReference type="InterPro" id="IPR036249">
    <property type="entry name" value="Thioredoxin-like_sf"/>
</dbReference>
<gene>
    <name evidence="3" type="ORF">GCM10010990_01110</name>
</gene>
<feature type="domain" description="Thioredoxin-like fold" evidence="2">
    <location>
        <begin position="57"/>
        <end position="242"/>
    </location>
</feature>
<accession>A0A917DNF5</accession>
<dbReference type="AlphaFoldDB" id="A0A917DNF5"/>
<feature type="chain" id="PRO_5037333082" evidence="1">
    <location>
        <begin position="40"/>
        <end position="248"/>
    </location>
</feature>
<dbReference type="PROSITE" id="PS51318">
    <property type="entry name" value="TAT"/>
    <property type="match status" value="1"/>
</dbReference>
<sequence length="248" mass="26510">MSMIRSVTVETRWRALAMATAIPAAAALALAIAPVTASADQSGPQGARGVTLVEPGVHSIGRADAPLTLTEYVSYTCPHCAHFETEAGDTLALAYAGAGKVRVEYRHAIRDPLDLTAALLSNCGKIGRFPGNHAAIMRAQSEWMGKFRAATSAQRARYSTGTVASRLQAMGRDSGLYDLMEKRGYSTTDLDRCTGDEMLARTLSEKAQGYFANGVNGTPSFAINGTMLAGTHDWSTLKPQIDIRLEKK</sequence>
<dbReference type="InterPro" id="IPR012336">
    <property type="entry name" value="Thioredoxin-like_fold"/>
</dbReference>
<reference evidence="3" key="2">
    <citation type="submission" date="2020-09" db="EMBL/GenBank/DDBJ databases">
        <authorList>
            <person name="Sun Q."/>
            <person name="Zhou Y."/>
        </authorList>
    </citation>
    <scope>NUCLEOTIDE SEQUENCE</scope>
    <source>
        <strain evidence="3">CGMCC 1.15360</strain>
    </source>
</reference>
<protein>
    <submittedName>
        <fullName evidence="3">Thiol-disulfide oxidoreductase</fullName>
    </submittedName>
</protein>
<dbReference type="Gene3D" id="1.10.40.110">
    <property type="match status" value="1"/>
</dbReference>
<dbReference type="OrthoDB" id="8478320at2"/>
<evidence type="ECO:0000256" key="1">
    <source>
        <dbReference type="SAM" id="SignalP"/>
    </source>
</evidence>
<keyword evidence="4" id="KW-1185">Reference proteome</keyword>
<feature type="signal peptide" evidence="1">
    <location>
        <begin position="1"/>
        <end position="39"/>
    </location>
</feature>
<evidence type="ECO:0000313" key="3">
    <source>
        <dbReference type="EMBL" id="GGD55750.1"/>
    </source>
</evidence>
<reference evidence="3" key="1">
    <citation type="journal article" date="2014" name="Int. J. Syst. Evol. Microbiol.">
        <title>Complete genome sequence of Corynebacterium casei LMG S-19264T (=DSM 44701T), isolated from a smear-ripened cheese.</title>
        <authorList>
            <consortium name="US DOE Joint Genome Institute (JGI-PGF)"/>
            <person name="Walter F."/>
            <person name="Albersmeier A."/>
            <person name="Kalinowski J."/>
            <person name="Ruckert C."/>
        </authorList>
    </citation>
    <scope>NUCLEOTIDE SEQUENCE</scope>
    <source>
        <strain evidence="3">CGMCC 1.15360</strain>
    </source>
</reference>
<dbReference type="SUPFAM" id="SSF52833">
    <property type="entry name" value="Thioredoxin-like"/>
    <property type="match status" value="1"/>
</dbReference>
<dbReference type="Gene3D" id="3.40.30.10">
    <property type="entry name" value="Glutaredoxin"/>
    <property type="match status" value="1"/>
</dbReference>
<dbReference type="Pfam" id="PF13462">
    <property type="entry name" value="Thioredoxin_4"/>
    <property type="match status" value="1"/>
</dbReference>
<dbReference type="InterPro" id="IPR006311">
    <property type="entry name" value="TAT_signal"/>
</dbReference>
<organism evidence="3 4">
    <name type="scientific">Croceicoccus mobilis</name>
    <dbReference type="NCBI Taxonomy" id="1703339"/>
    <lineage>
        <taxon>Bacteria</taxon>
        <taxon>Pseudomonadati</taxon>
        <taxon>Pseudomonadota</taxon>
        <taxon>Alphaproteobacteria</taxon>
        <taxon>Sphingomonadales</taxon>
        <taxon>Erythrobacteraceae</taxon>
        <taxon>Croceicoccus</taxon>
    </lineage>
</organism>
<dbReference type="CDD" id="cd02972">
    <property type="entry name" value="DsbA_family"/>
    <property type="match status" value="1"/>
</dbReference>
<keyword evidence="1" id="KW-0732">Signal</keyword>
<evidence type="ECO:0000313" key="4">
    <source>
        <dbReference type="Proteomes" id="UP000612349"/>
    </source>
</evidence>
<dbReference type="Proteomes" id="UP000612349">
    <property type="component" value="Unassembled WGS sequence"/>
</dbReference>
<dbReference type="EMBL" id="BMIP01000001">
    <property type="protein sequence ID" value="GGD55750.1"/>
    <property type="molecule type" value="Genomic_DNA"/>
</dbReference>
<proteinExistence type="predicted"/>
<comment type="caution">
    <text evidence="3">The sequence shown here is derived from an EMBL/GenBank/DDBJ whole genome shotgun (WGS) entry which is preliminary data.</text>
</comment>
<evidence type="ECO:0000259" key="2">
    <source>
        <dbReference type="Pfam" id="PF13462"/>
    </source>
</evidence>
<name>A0A917DNF5_9SPHN</name>